<evidence type="ECO:0000313" key="1">
    <source>
        <dbReference type="EMBL" id="CAI0625828.1"/>
    </source>
</evidence>
<comment type="caution">
    <text evidence="1">The sequence shown here is derived from an EMBL/GenBank/DDBJ whole genome shotgun (WGS) entry which is preliminary data.</text>
</comment>
<gene>
    <name evidence="1" type="ORF">LITE_LOCUS50593</name>
</gene>
<accession>A0AAV0S1K0</accession>
<dbReference type="Proteomes" id="UP001154282">
    <property type="component" value="Unassembled WGS sequence"/>
</dbReference>
<evidence type="ECO:0000313" key="2">
    <source>
        <dbReference type="Proteomes" id="UP001154282"/>
    </source>
</evidence>
<protein>
    <submittedName>
        <fullName evidence="1">Uncharacterized protein</fullName>
    </submittedName>
</protein>
<organism evidence="1 2">
    <name type="scientific">Linum tenue</name>
    <dbReference type="NCBI Taxonomy" id="586396"/>
    <lineage>
        <taxon>Eukaryota</taxon>
        <taxon>Viridiplantae</taxon>
        <taxon>Streptophyta</taxon>
        <taxon>Embryophyta</taxon>
        <taxon>Tracheophyta</taxon>
        <taxon>Spermatophyta</taxon>
        <taxon>Magnoliopsida</taxon>
        <taxon>eudicotyledons</taxon>
        <taxon>Gunneridae</taxon>
        <taxon>Pentapetalae</taxon>
        <taxon>rosids</taxon>
        <taxon>fabids</taxon>
        <taxon>Malpighiales</taxon>
        <taxon>Linaceae</taxon>
        <taxon>Linum</taxon>
    </lineage>
</organism>
<dbReference type="AlphaFoldDB" id="A0AAV0S1K0"/>
<keyword evidence="2" id="KW-1185">Reference proteome</keyword>
<proteinExistence type="predicted"/>
<dbReference type="EMBL" id="CAMGYJ010000011">
    <property type="protein sequence ID" value="CAI0625828.1"/>
    <property type="molecule type" value="Genomic_DNA"/>
</dbReference>
<reference evidence="1" key="1">
    <citation type="submission" date="2022-08" db="EMBL/GenBank/DDBJ databases">
        <authorList>
            <person name="Gutierrez-Valencia J."/>
        </authorList>
    </citation>
    <scope>NUCLEOTIDE SEQUENCE</scope>
</reference>
<sequence>MESLVSMKFETREEILLGFASLHFYDGCYLLWEMANFDGILLTGIQV</sequence>
<name>A0AAV0S1K0_9ROSI</name>